<accession>A0ABT7U9H3</accession>
<dbReference type="Proteomes" id="UP001529340">
    <property type="component" value="Unassembled WGS sequence"/>
</dbReference>
<organism evidence="4 5">
    <name type="scientific">Amedibacillus dolichus</name>
    <dbReference type="NCBI Taxonomy" id="31971"/>
    <lineage>
        <taxon>Bacteria</taxon>
        <taxon>Bacillati</taxon>
        <taxon>Bacillota</taxon>
        <taxon>Erysipelotrichia</taxon>
        <taxon>Erysipelotrichales</taxon>
        <taxon>Erysipelotrichaceae</taxon>
        <taxon>Amedibacillus</taxon>
    </lineage>
</organism>
<evidence type="ECO:0000256" key="1">
    <source>
        <dbReference type="ARBA" id="ARBA00022723"/>
    </source>
</evidence>
<evidence type="ECO:0000313" key="4">
    <source>
        <dbReference type="EMBL" id="MDM8156290.1"/>
    </source>
</evidence>
<dbReference type="PANTHER" id="PTHR45953:SF1">
    <property type="entry name" value="IDURONATE 2-SULFATASE"/>
    <property type="match status" value="1"/>
</dbReference>
<name>A0ABT7U9H3_9FIRM</name>
<dbReference type="InterPro" id="IPR000917">
    <property type="entry name" value="Sulfatase_N"/>
</dbReference>
<dbReference type="Pfam" id="PF00884">
    <property type="entry name" value="Sulfatase"/>
    <property type="match status" value="1"/>
</dbReference>
<dbReference type="InterPro" id="IPR017850">
    <property type="entry name" value="Alkaline_phosphatase_core_sf"/>
</dbReference>
<dbReference type="SUPFAM" id="SSF53649">
    <property type="entry name" value="Alkaline phosphatase-like"/>
    <property type="match status" value="1"/>
</dbReference>
<dbReference type="PANTHER" id="PTHR45953">
    <property type="entry name" value="IDURONATE 2-SULFATASE"/>
    <property type="match status" value="1"/>
</dbReference>
<reference evidence="4 5" key="2">
    <citation type="submission" date="2023-06" db="EMBL/GenBank/DDBJ databases">
        <title>Identification and characterization of horizontal gene transfer across gut microbiota members of farm animals based on homology search.</title>
        <authorList>
            <person name="Schwarzerova J."/>
            <person name="Nykrynova M."/>
            <person name="Jureckova K."/>
            <person name="Cejkova D."/>
            <person name="Rychlik I."/>
        </authorList>
    </citation>
    <scope>NUCLEOTIDE SEQUENCE [LARGE SCALE GENOMIC DNA]</scope>
    <source>
        <strain evidence="4 5">ET39</strain>
    </source>
</reference>
<protein>
    <submittedName>
        <fullName evidence="4">Sulfatase</fullName>
    </submittedName>
</protein>
<dbReference type="Gene3D" id="3.40.720.10">
    <property type="entry name" value="Alkaline Phosphatase, subunit A"/>
    <property type="match status" value="1"/>
</dbReference>
<dbReference type="CDD" id="cd16148">
    <property type="entry name" value="sulfatase_like"/>
    <property type="match status" value="1"/>
</dbReference>
<sequence>MRTVLVLMDTLRREALSCYNPETIVKTPNIDAFAKEATVFDRHWIGSAPCMPARRDILTGRLNFLERSWGPIEPFDITLPKVLRDHDVYTHITTDHCHYMRTGGEGYLQQFNTWDYHRGQEGDPWISRIDEPDNMPETFYGRVRRQYQLNRTQWPNEEDMPSPKTFASACEWLEDNKGDDDFFLMVEAFDPHEPFDVPDKYMDLYGGNTGLDRDYYEIPQYKRVSEAGVPESAVDYVQRRYAALVTMTDHWFGTLINKLKELDMYEDTMVVMTTDHGYFLGERDYLGKNYMHLYNELAHLPLIIKFPHGERAGEHVQQITQNIDMMPTILDFMGIEIPDSVQGVSLKPLAQDPQAKTKDYAIFGYHGMAVNLSDGHHTYLRAPKPENQPCYEYTAFPTTIRRVLGVECPEKIEMGRYFKRTQYPLFRIPITKPGIIDQSDEPLKEVLETKLFDICADYGQTKNLAGVDSELEARYIELLSQALDAYDAPQEQKERLGIQ</sequence>
<evidence type="ECO:0000256" key="2">
    <source>
        <dbReference type="ARBA" id="ARBA00022801"/>
    </source>
</evidence>
<gene>
    <name evidence="4" type="ORF">QUV96_01405</name>
</gene>
<evidence type="ECO:0000259" key="3">
    <source>
        <dbReference type="Pfam" id="PF00884"/>
    </source>
</evidence>
<feature type="domain" description="Sulfatase N-terminal" evidence="3">
    <location>
        <begin position="3"/>
        <end position="335"/>
    </location>
</feature>
<evidence type="ECO:0000313" key="5">
    <source>
        <dbReference type="Proteomes" id="UP001529340"/>
    </source>
</evidence>
<reference evidence="5" key="1">
    <citation type="submission" date="2023-06" db="EMBL/GenBank/DDBJ databases">
        <title>Identification and characterization of horizontal gene transfer across gut microbiota members of farm animals based on homology search.</title>
        <authorList>
            <person name="Zeman M."/>
            <person name="Kubasova T."/>
            <person name="Jahodarova E."/>
            <person name="Nykrynova M."/>
            <person name="Rychlik I."/>
        </authorList>
    </citation>
    <scope>NUCLEOTIDE SEQUENCE [LARGE SCALE GENOMIC DNA]</scope>
    <source>
        <strain evidence="5">ET39</strain>
    </source>
</reference>
<comment type="caution">
    <text evidence="4">The sequence shown here is derived from an EMBL/GenBank/DDBJ whole genome shotgun (WGS) entry which is preliminary data.</text>
</comment>
<dbReference type="RefSeq" id="WP_289606761.1">
    <property type="nucleotide sequence ID" value="NZ_JAUDCG010000004.1"/>
</dbReference>
<keyword evidence="2" id="KW-0378">Hydrolase</keyword>
<keyword evidence="5" id="KW-1185">Reference proteome</keyword>
<keyword evidence="1" id="KW-0479">Metal-binding</keyword>
<dbReference type="EMBL" id="JAUDCG010000004">
    <property type="protein sequence ID" value="MDM8156290.1"/>
    <property type="molecule type" value="Genomic_DNA"/>
</dbReference>
<proteinExistence type="predicted"/>